<comment type="caution">
    <text evidence="2">The sequence shown here is derived from an EMBL/GenBank/DDBJ whole genome shotgun (WGS) entry which is preliminary data.</text>
</comment>
<evidence type="ECO:0000259" key="1">
    <source>
        <dbReference type="PROSITE" id="PS50043"/>
    </source>
</evidence>
<dbReference type="SUPFAM" id="SSF46894">
    <property type="entry name" value="C-terminal effector domain of the bipartite response regulators"/>
    <property type="match status" value="1"/>
</dbReference>
<dbReference type="RefSeq" id="WP_379906435.1">
    <property type="nucleotide sequence ID" value="NZ_JBHRTR010000054.1"/>
</dbReference>
<dbReference type="Pfam" id="PF00196">
    <property type="entry name" value="GerE"/>
    <property type="match status" value="1"/>
</dbReference>
<dbReference type="EMBL" id="JBHRTR010000054">
    <property type="protein sequence ID" value="MFC3230966.1"/>
    <property type="molecule type" value="Genomic_DNA"/>
</dbReference>
<dbReference type="SMART" id="SM00421">
    <property type="entry name" value="HTH_LUXR"/>
    <property type="match status" value="1"/>
</dbReference>
<sequence length="288" mass="30507">MRLNGDAVEGEGDWAAAAAVLQALGGAGFGAALLQAAGRLAAVDHLSLFSFDAVLAPRLVLTASAGGSRVAAEAGRQYQAGRFHRFDPNMGHLQAGAAAGRPARGRPLLLRLAAEAVPDGDYRRAIYDRYDLGERLSLLHRAQSRWLVLNLYRDRRRGPCTEAEMARLDAGAGFLLAAAGRHLADGPEEADPAAGGHAGPHPADALAALERLLLAERLSRREAEACARALIGVTNLGIALDLGVKESTVATLRRRAYRKLGISSLQELFLLCLRRLAAADGDQASRSR</sequence>
<dbReference type="PROSITE" id="PS00622">
    <property type="entry name" value="HTH_LUXR_1"/>
    <property type="match status" value="1"/>
</dbReference>
<protein>
    <submittedName>
        <fullName evidence="2">LuxR C-terminal-related transcriptional regulator</fullName>
    </submittedName>
</protein>
<dbReference type="InterPro" id="IPR036388">
    <property type="entry name" value="WH-like_DNA-bd_sf"/>
</dbReference>
<evidence type="ECO:0000313" key="3">
    <source>
        <dbReference type="Proteomes" id="UP001595528"/>
    </source>
</evidence>
<dbReference type="InterPro" id="IPR016032">
    <property type="entry name" value="Sig_transdc_resp-reg_C-effctor"/>
</dbReference>
<name>A0ABV7L8H6_9PROT</name>
<dbReference type="PROSITE" id="PS50043">
    <property type="entry name" value="HTH_LUXR_2"/>
    <property type="match status" value="1"/>
</dbReference>
<dbReference type="InterPro" id="IPR000792">
    <property type="entry name" value="Tscrpt_reg_LuxR_C"/>
</dbReference>
<evidence type="ECO:0000313" key="2">
    <source>
        <dbReference type="EMBL" id="MFC3230966.1"/>
    </source>
</evidence>
<gene>
    <name evidence="2" type="ORF">ACFOGJ_27215</name>
</gene>
<dbReference type="Proteomes" id="UP001595528">
    <property type="component" value="Unassembled WGS sequence"/>
</dbReference>
<proteinExistence type="predicted"/>
<organism evidence="2 3">
    <name type="scientific">Marinibaculum pumilum</name>
    <dbReference type="NCBI Taxonomy" id="1766165"/>
    <lineage>
        <taxon>Bacteria</taxon>
        <taxon>Pseudomonadati</taxon>
        <taxon>Pseudomonadota</taxon>
        <taxon>Alphaproteobacteria</taxon>
        <taxon>Rhodospirillales</taxon>
        <taxon>Rhodospirillaceae</taxon>
        <taxon>Marinibaculum</taxon>
    </lineage>
</organism>
<accession>A0ABV7L8H6</accession>
<keyword evidence="3" id="KW-1185">Reference proteome</keyword>
<feature type="domain" description="HTH luxR-type" evidence="1">
    <location>
        <begin position="211"/>
        <end position="276"/>
    </location>
</feature>
<reference evidence="3" key="1">
    <citation type="journal article" date="2019" name="Int. J. Syst. Evol. Microbiol.">
        <title>The Global Catalogue of Microorganisms (GCM) 10K type strain sequencing project: providing services to taxonomists for standard genome sequencing and annotation.</title>
        <authorList>
            <consortium name="The Broad Institute Genomics Platform"/>
            <consortium name="The Broad Institute Genome Sequencing Center for Infectious Disease"/>
            <person name="Wu L."/>
            <person name="Ma J."/>
        </authorList>
    </citation>
    <scope>NUCLEOTIDE SEQUENCE [LARGE SCALE GENOMIC DNA]</scope>
    <source>
        <strain evidence="3">KCTC 42964</strain>
    </source>
</reference>
<dbReference type="Gene3D" id="1.10.10.10">
    <property type="entry name" value="Winged helix-like DNA-binding domain superfamily/Winged helix DNA-binding domain"/>
    <property type="match status" value="1"/>
</dbReference>